<comment type="caution">
    <text evidence="3">The sequence shown here is derived from an EMBL/GenBank/DDBJ whole genome shotgun (WGS) entry which is preliminary data.</text>
</comment>
<dbReference type="SMR" id="A0A1R1RWR2"/>
<dbReference type="Pfam" id="PF17999">
    <property type="entry name" value="PulA_N1"/>
    <property type="match status" value="1"/>
</dbReference>
<dbReference type="Gene3D" id="2.60.40.1180">
    <property type="entry name" value="Golgi alpha-mannosidase II"/>
    <property type="match status" value="1"/>
</dbReference>
<dbReference type="OrthoDB" id="9761875at2"/>
<dbReference type="InterPro" id="IPR017853">
    <property type="entry name" value="GH"/>
</dbReference>
<dbReference type="InterPro" id="IPR013780">
    <property type="entry name" value="Glyco_hydro_b"/>
</dbReference>
<dbReference type="Gene3D" id="2.60.40.10">
    <property type="entry name" value="Immunoglobulins"/>
    <property type="match status" value="1"/>
</dbReference>
<dbReference type="CDD" id="cd11341">
    <property type="entry name" value="AmyAc_Pullulanase_LD-like"/>
    <property type="match status" value="1"/>
</dbReference>
<dbReference type="Pfam" id="PF21653">
    <property type="entry name" value="pulA_all-beta"/>
    <property type="match status" value="1"/>
</dbReference>
<dbReference type="Gene3D" id="3.20.20.80">
    <property type="entry name" value="Glycosidases"/>
    <property type="match status" value="1"/>
</dbReference>
<dbReference type="SUPFAM" id="SSF51445">
    <property type="entry name" value="(Trans)glycosidases"/>
    <property type="match status" value="1"/>
</dbReference>
<dbReference type="InterPro" id="IPR011840">
    <property type="entry name" value="PulA_typeI"/>
</dbReference>
<gene>
    <name evidence="3" type="ORF">BW143_14770</name>
</gene>
<evidence type="ECO:0000313" key="4">
    <source>
        <dbReference type="Proteomes" id="UP000187367"/>
    </source>
</evidence>
<dbReference type="InterPro" id="IPR013783">
    <property type="entry name" value="Ig-like_fold"/>
</dbReference>
<dbReference type="NCBIfam" id="TIGR02104">
    <property type="entry name" value="pulA_typeI"/>
    <property type="match status" value="1"/>
</dbReference>
<dbReference type="RefSeq" id="WP_076761408.1">
    <property type="nucleotide sequence ID" value="NZ_JARMMK010000016.1"/>
</dbReference>
<keyword evidence="4" id="KW-1185">Reference proteome</keyword>
<dbReference type="GO" id="GO:0005975">
    <property type="term" value="P:carbohydrate metabolic process"/>
    <property type="evidence" value="ECO:0007669"/>
    <property type="project" value="InterPro"/>
</dbReference>
<accession>A0A1R1RWR2</accession>
<dbReference type="PANTHER" id="PTHR43002">
    <property type="entry name" value="GLYCOGEN DEBRANCHING ENZYME"/>
    <property type="match status" value="1"/>
</dbReference>
<dbReference type="InterPro" id="IPR014756">
    <property type="entry name" value="Ig_E-set"/>
</dbReference>
<dbReference type="SMART" id="SM00642">
    <property type="entry name" value="Aamy"/>
    <property type="match status" value="1"/>
</dbReference>
<dbReference type="GO" id="GO:0004553">
    <property type="term" value="F:hydrolase activity, hydrolyzing O-glycosyl compounds"/>
    <property type="evidence" value="ECO:0007669"/>
    <property type="project" value="InterPro"/>
</dbReference>
<dbReference type="InterPro" id="IPR006047">
    <property type="entry name" value="GH13_cat_dom"/>
</dbReference>
<dbReference type="CDD" id="cd02860">
    <property type="entry name" value="E_set_Pullulanase"/>
    <property type="match status" value="1"/>
</dbReference>
<dbReference type="Gene3D" id="2.60.40.2320">
    <property type="match status" value="1"/>
</dbReference>
<dbReference type="InterPro" id="IPR004193">
    <property type="entry name" value="Glyco_hydro_13_N"/>
</dbReference>
<dbReference type="EMBL" id="MTJL01000029">
    <property type="protein sequence ID" value="OMI03273.1"/>
    <property type="molecule type" value="Genomic_DNA"/>
</dbReference>
<accession>A0A1R1QH35</accession>
<dbReference type="Pfam" id="PF02922">
    <property type="entry name" value="CBM_48"/>
    <property type="match status" value="1"/>
</dbReference>
<dbReference type="AlphaFoldDB" id="A0A1R1RWR2"/>
<feature type="domain" description="Glycosyl hydrolase family 13 catalytic" evidence="2">
    <location>
        <begin position="222"/>
        <end position="608"/>
    </location>
</feature>
<reference evidence="3 4" key="1">
    <citation type="submission" date="2017-01" db="EMBL/GenBank/DDBJ databases">
        <title>Bacillus phylogenomics.</title>
        <authorList>
            <person name="Dunlap C."/>
        </authorList>
    </citation>
    <scope>NUCLEOTIDE SEQUENCE [LARGE SCALE GENOMIC DNA]</scope>
    <source>
        <strain evidence="3 4">NRRL B-41282</strain>
    </source>
</reference>
<sequence length="710" mass="80833">MPKISRPFEAFLDGMNIITVLVPKSRIRCFRPPFLLEDDQGKRMELFIKETAELNEHLKYVLESENTVPFGRIHKICCGDSEWTDLQIGAVIRTPEFDKAHFYEGPLGAFYSRERTVFKVWAPTASAAILELQSPDLAQKKAFQMIKKSKGVFEITIEGNLNGWIYLYQIHVNTERLETVDPYATAVTANGEKGVVLDPAEIKVDKHQAAPLCSPCDAVIYEVHIRDFSIHDDSGMQDKGKYLAFTEKNTETSDGFSTGVSYLQELGITHIELLPVHNFAGVDELAPDKSYNWGYNPLHFNAPEGSYALDPEQPKSRIIELKTAIQALHKNGLNVIMDAVYNHVFKREASPFEKTAPGYFFRHDEFGFPSDGTGVGNDMASERLMVRKYILDSVRYWLEDYDVDGIRFDLMGILDIETVLQIKKLAESVKPGVLLFGEGWNLNTPLEDGQKAALQNADKMPGIGFFNDRFRDDVKGSTFDLPDLGFALGDVRKKAAVQQGIAGSPGFLSPEQSINYVESHDNHTFWDKMAFCLKDDEKTKRLRQRLAMSIVLLSQGVPFLHSGQEFFRTKQGDKNSYKSSDEINQLDWRKRALFHEDAEYVRNMIALRKEHPAFRLRKPEDVKKHLSFMEQTGDMIAYRLHGIAEIDGWNEIIVVHCPFERKEELKLPDKKSYLLYCDPFTFFNEPIPVNSTLQLNGIGTYVLCEQKGIF</sequence>
<name>A0A1R1RWR2_9BACI</name>
<comment type="similarity">
    <text evidence="1">Belongs to the glycosyl hydrolase 13 family.</text>
</comment>
<dbReference type="InterPro" id="IPR049117">
    <property type="entry name" value="pulA_all-beta"/>
</dbReference>
<organism evidence="3 4">
    <name type="scientific">Bacillus swezeyi</name>
    <dbReference type="NCBI Taxonomy" id="1925020"/>
    <lineage>
        <taxon>Bacteria</taxon>
        <taxon>Bacillati</taxon>
        <taxon>Bacillota</taxon>
        <taxon>Bacilli</taxon>
        <taxon>Bacillales</taxon>
        <taxon>Bacillaceae</taxon>
        <taxon>Bacillus</taxon>
    </lineage>
</organism>
<dbReference type="SUPFAM" id="SSF81296">
    <property type="entry name" value="E set domains"/>
    <property type="match status" value="1"/>
</dbReference>
<dbReference type="InterPro" id="IPR040697">
    <property type="entry name" value="PulA_N1"/>
</dbReference>
<protein>
    <submittedName>
        <fullName evidence="3">Type I pullulanase</fullName>
    </submittedName>
</protein>
<proteinExistence type="inferred from homology"/>
<evidence type="ECO:0000313" key="3">
    <source>
        <dbReference type="EMBL" id="OMI03273.1"/>
    </source>
</evidence>
<evidence type="ECO:0000259" key="2">
    <source>
        <dbReference type="SMART" id="SM00642"/>
    </source>
</evidence>
<evidence type="ECO:0000256" key="1">
    <source>
        <dbReference type="ARBA" id="ARBA00008061"/>
    </source>
</evidence>
<dbReference type="Proteomes" id="UP000187367">
    <property type="component" value="Unassembled WGS sequence"/>
</dbReference>